<evidence type="ECO:0000313" key="2">
    <source>
        <dbReference type="EMBL" id="QEV35522.1"/>
    </source>
</evidence>
<accession>A0AAV4KJZ9</accession>
<keyword evidence="3" id="KW-1185">Reference proteome</keyword>
<dbReference type="Gene3D" id="1.10.486.10">
    <property type="entry name" value="PCRA, domain 4"/>
    <property type="match status" value="1"/>
</dbReference>
<reference evidence="2 3" key="2">
    <citation type="submission" date="2017-09" db="EMBL/GenBank/DDBJ databases">
        <authorList>
            <person name="Lee N."/>
            <person name="Cho B.-K."/>
        </authorList>
    </citation>
    <scope>NUCLEOTIDE SEQUENCE [LARGE SCALE GENOMIC DNA]</scope>
    <source>
        <strain evidence="2 3">ATCC 19740</strain>
    </source>
</reference>
<evidence type="ECO:0000313" key="4">
    <source>
        <dbReference type="Proteomes" id="UP000642014"/>
    </source>
</evidence>
<sequence>MNHSGNISQNIDQDAVLRARTMLLGSGRLGLPQEVEAYRVLAKVSPAAYLPKLVRALVSYGYEVGHRRGPERRLPLHAEAADAARRIGAGHPRRTGALRDALEAYEHALFELGRRAEGRAVCEELAEAGRAAFERGEVAHPAYGSGRLAVALAEEGRHGEAADLRMRGAGAETGVSFWSAVERAAELEAAGRREEAVAVFTGLVDDTRRKTESDSAALANLVWELVHRSLMLDAAGRHGEAGADRREALAVLDRLAESGEPRTWSNILSWWATLYALSARTVEPPASPEAPAPAFGTHLHRWSRDTRKAYFDGIPALEAEAARLSAAGRLTGLATVHHRLTVRSALMWTDRTHLFEEPLRPLFDEEVALARRTAEGLSRALTDRAMFLVAAKRYGEARADFAEAVGPLDGADRTPIVTAT</sequence>
<evidence type="ECO:0000313" key="3">
    <source>
        <dbReference type="Proteomes" id="UP000326029"/>
    </source>
</evidence>
<dbReference type="RefSeq" id="WP_152371009.1">
    <property type="nucleotide sequence ID" value="NZ_BMSJ01000002.1"/>
</dbReference>
<name>A0AAV4KJZ9_9ACTN</name>
<dbReference type="Proteomes" id="UP000642014">
    <property type="component" value="Unassembled WGS sequence"/>
</dbReference>
<dbReference type="EMBL" id="BMSJ01000002">
    <property type="protein sequence ID" value="GGR17016.1"/>
    <property type="molecule type" value="Genomic_DNA"/>
</dbReference>
<evidence type="ECO:0008006" key="5">
    <source>
        <dbReference type="Google" id="ProtNLM"/>
    </source>
</evidence>
<proteinExistence type="predicted"/>
<dbReference type="Proteomes" id="UP000326029">
    <property type="component" value="Chromosome"/>
</dbReference>
<gene>
    <name evidence="2" type="ORF">CP977_27860</name>
    <name evidence="1" type="ORF">GCM10010497_19170</name>
</gene>
<evidence type="ECO:0000313" key="1">
    <source>
        <dbReference type="EMBL" id="GGR17016.1"/>
    </source>
</evidence>
<reference evidence="1 4" key="1">
    <citation type="journal article" date="2014" name="Int. J. Syst. Evol. Microbiol.">
        <title>Complete genome sequence of Corynebacterium casei LMG S-19264T (=DSM 44701T), isolated from a smear-ripened cheese.</title>
        <authorList>
            <consortium name="US DOE Joint Genome Institute (JGI-PGF)"/>
            <person name="Walter F."/>
            <person name="Albersmeier A."/>
            <person name="Kalinowski J."/>
            <person name="Ruckert C."/>
        </authorList>
    </citation>
    <scope>NUCLEOTIDE SEQUENCE [LARGE SCALE GENOMIC DNA]</scope>
    <source>
        <strain evidence="1 4">JCM 4205</strain>
    </source>
</reference>
<protein>
    <recommendedName>
        <fullName evidence="5">Tetratricopeptide repeat protein</fullName>
    </recommendedName>
</protein>
<reference evidence="1" key="3">
    <citation type="submission" date="2023-08" db="EMBL/GenBank/DDBJ databases">
        <authorList>
            <person name="Sun Q."/>
            <person name="Ohkuma M."/>
        </authorList>
    </citation>
    <scope>NUCLEOTIDE SEQUENCE</scope>
    <source>
        <strain evidence="1">JCM 4205</strain>
    </source>
</reference>
<dbReference type="GeneID" id="95457583"/>
<organism evidence="1 4">
    <name type="scientific">Streptomyces cinereoruber</name>
    <dbReference type="NCBI Taxonomy" id="67260"/>
    <lineage>
        <taxon>Bacteria</taxon>
        <taxon>Bacillati</taxon>
        <taxon>Actinomycetota</taxon>
        <taxon>Actinomycetes</taxon>
        <taxon>Kitasatosporales</taxon>
        <taxon>Streptomycetaceae</taxon>
        <taxon>Streptomyces</taxon>
    </lineage>
</organism>
<dbReference type="EMBL" id="CP023693">
    <property type="protein sequence ID" value="QEV35522.1"/>
    <property type="molecule type" value="Genomic_DNA"/>
</dbReference>
<dbReference type="AlphaFoldDB" id="A0AAV4KJZ9"/>